<accession>K2BCY1</accession>
<protein>
    <submittedName>
        <fullName evidence="1">Uncharacterized protein</fullName>
    </submittedName>
</protein>
<gene>
    <name evidence="1" type="ORF">ACD_49C00029G0041</name>
</gene>
<reference evidence="1" key="1">
    <citation type="journal article" date="2012" name="Science">
        <title>Fermentation, hydrogen, and sulfur metabolism in multiple uncultivated bacterial phyla.</title>
        <authorList>
            <person name="Wrighton K.C."/>
            <person name="Thomas B.C."/>
            <person name="Sharon I."/>
            <person name="Miller C.S."/>
            <person name="Castelle C.J."/>
            <person name="VerBerkmoes N.C."/>
            <person name="Wilkins M.J."/>
            <person name="Hettich R.L."/>
            <person name="Lipton M.S."/>
            <person name="Williams K.H."/>
            <person name="Long P.E."/>
            <person name="Banfield J.F."/>
        </authorList>
    </citation>
    <scope>NUCLEOTIDE SEQUENCE [LARGE SCALE GENOMIC DNA]</scope>
</reference>
<name>K2BCY1_9BACT</name>
<proteinExistence type="predicted"/>
<evidence type="ECO:0000313" key="1">
    <source>
        <dbReference type="EMBL" id="EKD66613.1"/>
    </source>
</evidence>
<dbReference type="AlphaFoldDB" id="K2BCY1"/>
<sequence>MAKMICLTRNNYRNELKSNELLRSETIQVLIWIINSKFNNLIPPIAENNPNKFENFDSVTEEIDTVNLDWISYKVSRDSYRFKLEESI</sequence>
<organism evidence="1">
    <name type="scientific">uncultured bacterium</name>
    <name type="common">gcode 4</name>
    <dbReference type="NCBI Taxonomy" id="1234023"/>
    <lineage>
        <taxon>Bacteria</taxon>
        <taxon>environmental samples</taxon>
    </lineage>
</organism>
<dbReference type="EMBL" id="AMFJ01021615">
    <property type="protein sequence ID" value="EKD66613.1"/>
    <property type="molecule type" value="Genomic_DNA"/>
</dbReference>
<comment type="caution">
    <text evidence="1">The sequence shown here is derived from an EMBL/GenBank/DDBJ whole genome shotgun (WGS) entry which is preliminary data.</text>
</comment>